<name>A0A326U1X7_THEHA</name>
<dbReference type="OrthoDB" id="159667at2"/>
<dbReference type="AlphaFoldDB" id="A0A326U1X7"/>
<dbReference type="EMBL" id="QKUF01000024">
    <property type="protein sequence ID" value="PZW23941.1"/>
    <property type="molecule type" value="Genomic_DNA"/>
</dbReference>
<comment type="caution">
    <text evidence="2">The sequence shown here is derived from an EMBL/GenBank/DDBJ whole genome shotgun (WGS) entry which is preliminary data.</text>
</comment>
<evidence type="ECO:0000313" key="2">
    <source>
        <dbReference type="EMBL" id="PZW23941.1"/>
    </source>
</evidence>
<dbReference type="RefSeq" id="WP_111325166.1">
    <property type="nucleotide sequence ID" value="NZ_BIFX01000001.1"/>
</dbReference>
<sequence length="138" mass="16243">MKETTHKTGTSTAIYNTRASKTRKWRPIHCAVCDQRIWFEPIQVTEAEEAPEPRQSWLLCKHCYRALLEEMRRSPVKSPLRLRVAMGIVAAERWPKAYPTELQAYLSDRRWFFFIAASFFLFMILHLVIIVLLPLLAH</sequence>
<gene>
    <name evidence="2" type="ORF">EI42_04866</name>
</gene>
<keyword evidence="1" id="KW-0812">Transmembrane</keyword>
<proteinExistence type="predicted"/>
<keyword evidence="1" id="KW-1133">Transmembrane helix</keyword>
<evidence type="ECO:0000256" key="1">
    <source>
        <dbReference type="SAM" id="Phobius"/>
    </source>
</evidence>
<protein>
    <submittedName>
        <fullName evidence="2">Uncharacterized protein</fullName>
    </submittedName>
</protein>
<organism evidence="2 3">
    <name type="scientific">Thermosporothrix hazakensis</name>
    <dbReference type="NCBI Taxonomy" id="644383"/>
    <lineage>
        <taxon>Bacteria</taxon>
        <taxon>Bacillati</taxon>
        <taxon>Chloroflexota</taxon>
        <taxon>Ktedonobacteria</taxon>
        <taxon>Ktedonobacterales</taxon>
        <taxon>Thermosporotrichaceae</taxon>
        <taxon>Thermosporothrix</taxon>
    </lineage>
</organism>
<reference evidence="2 3" key="1">
    <citation type="submission" date="2018-06" db="EMBL/GenBank/DDBJ databases">
        <title>Genomic Encyclopedia of Archaeal and Bacterial Type Strains, Phase II (KMG-II): from individual species to whole genera.</title>
        <authorList>
            <person name="Goeker M."/>
        </authorList>
    </citation>
    <scope>NUCLEOTIDE SEQUENCE [LARGE SCALE GENOMIC DNA]</scope>
    <source>
        <strain evidence="2 3">ATCC BAA-1881</strain>
    </source>
</reference>
<dbReference type="Proteomes" id="UP000248806">
    <property type="component" value="Unassembled WGS sequence"/>
</dbReference>
<feature type="transmembrane region" description="Helical" evidence="1">
    <location>
        <begin position="111"/>
        <end position="137"/>
    </location>
</feature>
<evidence type="ECO:0000313" key="3">
    <source>
        <dbReference type="Proteomes" id="UP000248806"/>
    </source>
</evidence>
<keyword evidence="1" id="KW-0472">Membrane</keyword>
<accession>A0A326U1X7</accession>
<keyword evidence="3" id="KW-1185">Reference proteome</keyword>